<name>A0ABN3VKV2_9PSEU</name>
<dbReference type="PANTHER" id="PTHR30546">
    <property type="entry name" value="FLAVODOXIN-RELATED PROTEIN WRBA-RELATED"/>
    <property type="match status" value="1"/>
</dbReference>
<dbReference type="EMBL" id="BAAAUX010000023">
    <property type="protein sequence ID" value="GAA2810950.1"/>
    <property type="molecule type" value="Genomic_DNA"/>
</dbReference>
<evidence type="ECO:0000256" key="1">
    <source>
        <dbReference type="ARBA" id="ARBA00006961"/>
    </source>
</evidence>
<evidence type="ECO:0000313" key="3">
    <source>
        <dbReference type="EMBL" id="GAA2810950.1"/>
    </source>
</evidence>
<dbReference type="PROSITE" id="PS50902">
    <property type="entry name" value="FLAVODOXIN_LIKE"/>
    <property type="match status" value="1"/>
</dbReference>
<protein>
    <submittedName>
        <fullName evidence="3">NAD(P)H:quinone oxidoreductase</fullName>
    </submittedName>
</protein>
<dbReference type="InterPro" id="IPR005025">
    <property type="entry name" value="FMN_Rdtase-like_dom"/>
</dbReference>
<dbReference type="InterPro" id="IPR008254">
    <property type="entry name" value="Flavodoxin/NO_synth"/>
</dbReference>
<dbReference type="InterPro" id="IPR029039">
    <property type="entry name" value="Flavoprotein-like_sf"/>
</dbReference>
<dbReference type="RefSeq" id="WP_344684200.1">
    <property type="nucleotide sequence ID" value="NZ_BAAAUX010000023.1"/>
</dbReference>
<dbReference type="Gene3D" id="3.40.50.360">
    <property type="match status" value="1"/>
</dbReference>
<dbReference type="Proteomes" id="UP001500979">
    <property type="component" value="Unassembled WGS sequence"/>
</dbReference>
<comment type="similarity">
    <text evidence="1">Belongs to the WrbA family.</text>
</comment>
<organism evidence="3 4">
    <name type="scientific">Saccharopolyspora taberi</name>
    <dbReference type="NCBI Taxonomy" id="60895"/>
    <lineage>
        <taxon>Bacteria</taxon>
        <taxon>Bacillati</taxon>
        <taxon>Actinomycetota</taxon>
        <taxon>Actinomycetes</taxon>
        <taxon>Pseudonocardiales</taxon>
        <taxon>Pseudonocardiaceae</taxon>
        <taxon>Saccharopolyspora</taxon>
    </lineage>
</organism>
<comment type="caution">
    <text evidence="3">The sequence shown here is derived from an EMBL/GenBank/DDBJ whole genome shotgun (WGS) entry which is preliminary data.</text>
</comment>
<keyword evidence="4" id="KW-1185">Reference proteome</keyword>
<feature type="domain" description="Flavodoxin-like" evidence="2">
    <location>
        <begin position="7"/>
        <end position="193"/>
    </location>
</feature>
<dbReference type="NCBIfam" id="TIGR01755">
    <property type="entry name" value="flav_wrbA"/>
    <property type="match status" value="1"/>
</dbReference>
<reference evidence="3 4" key="1">
    <citation type="journal article" date="2019" name="Int. J. Syst. Evol. Microbiol.">
        <title>The Global Catalogue of Microorganisms (GCM) 10K type strain sequencing project: providing services to taxonomists for standard genome sequencing and annotation.</title>
        <authorList>
            <consortium name="The Broad Institute Genomics Platform"/>
            <consortium name="The Broad Institute Genome Sequencing Center for Infectious Disease"/>
            <person name="Wu L."/>
            <person name="Ma J."/>
        </authorList>
    </citation>
    <scope>NUCLEOTIDE SEQUENCE [LARGE SCALE GENOMIC DNA]</scope>
    <source>
        <strain evidence="3 4">JCM 9383</strain>
    </source>
</reference>
<sequence length="211" mass="22104">MTTGPRVAVIYYSSTGTIYGLAQAALEGAREAGADVRLRRVAELAPREVVESTPEWLAHANATQHVEEATLDDLTWADAIVFGTPTRYGNMAAQMKQFIDTTGGLWAENLLADKVVSGLTSAGSVHGGQETTLTSMYHVFMHWGAVIVPPGYTDPCIEEAGGNPYGVSSNDGEGAGPAAASIVAARYLGRRVTEKAALLSRPAVAAEPASV</sequence>
<dbReference type="Pfam" id="PF03358">
    <property type="entry name" value="FMN_red"/>
    <property type="match status" value="1"/>
</dbReference>
<dbReference type="NCBIfam" id="NF002999">
    <property type="entry name" value="PRK03767.1"/>
    <property type="match status" value="1"/>
</dbReference>
<dbReference type="PANTHER" id="PTHR30546:SF23">
    <property type="entry name" value="FLAVOPROTEIN-LIKE PROTEIN YCP4-RELATED"/>
    <property type="match status" value="1"/>
</dbReference>
<dbReference type="InterPro" id="IPR010089">
    <property type="entry name" value="Flavoprotein_WrbA-like"/>
</dbReference>
<evidence type="ECO:0000259" key="2">
    <source>
        <dbReference type="PROSITE" id="PS50902"/>
    </source>
</evidence>
<gene>
    <name evidence="3" type="primary">wrbA_2</name>
    <name evidence="3" type="ORF">GCM10010470_52850</name>
</gene>
<dbReference type="SUPFAM" id="SSF52218">
    <property type="entry name" value="Flavoproteins"/>
    <property type="match status" value="1"/>
</dbReference>
<accession>A0ABN3VKV2</accession>
<proteinExistence type="inferred from homology"/>
<evidence type="ECO:0000313" key="4">
    <source>
        <dbReference type="Proteomes" id="UP001500979"/>
    </source>
</evidence>